<dbReference type="AlphaFoldDB" id="A0AAV9P1Z3"/>
<keyword evidence="3" id="KW-0732">Signal</keyword>
<protein>
    <submittedName>
        <fullName evidence="4">Uncharacterized protein</fullName>
    </submittedName>
</protein>
<proteinExistence type="predicted"/>
<feature type="region of interest" description="Disordered" evidence="1">
    <location>
        <begin position="138"/>
        <end position="160"/>
    </location>
</feature>
<feature type="region of interest" description="Disordered" evidence="1">
    <location>
        <begin position="200"/>
        <end position="269"/>
    </location>
</feature>
<dbReference type="GeneID" id="89930840"/>
<evidence type="ECO:0000256" key="2">
    <source>
        <dbReference type="SAM" id="Phobius"/>
    </source>
</evidence>
<feature type="compositionally biased region" description="Basic and acidic residues" evidence="1">
    <location>
        <begin position="208"/>
        <end position="217"/>
    </location>
</feature>
<name>A0AAV9P1Z3_9PEZI</name>
<feature type="signal peptide" evidence="3">
    <location>
        <begin position="1"/>
        <end position="21"/>
    </location>
</feature>
<dbReference type="Proteomes" id="UP001337655">
    <property type="component" value="Unassembled WGS sequence"/>
</dbReference>
<organism evidence="4 5">
    <name type="scientific">Saxophila tyrrhenica</name>
    <dbReference type="NCBI Taxonomy" id="1690608"/>
    <lineage>
        <taxon>Eukaryota</taxon>
        <taxon>Fungi</taxon>
        <taxon>Dikarya</taxon>
        <taxon>Ascomycota</taxon>
        <taxon>Pezizomycotina</taxon>
        <taxon>Dothideomycetes</taxon>
        <taxon>Dothideomycetidae</taxon>
        <taxon>Mycosphaerellales</taxon>
        <taxon>Extremaceae</taxon>
        <taxon>Saxophila</taxon>
    </lineage>
</organism>
<accession>A0AAV9P1Z3</accession>
<feature type="compositionally biased region" description="Polar residues" evidence="1">
    <location>
        <begin position="138"/>
        <end position="148"/>
    </location>
</feature>
<reference evidence="4 5" key="1">
    <citation type="submission" date="2023-08" db="EMBL/GenBank/DDBJ databases">
        <title>Black Yeasts Isolated from many extreme environments.</title>
        <authorList>
            <person name="Coleine C."/>
            <person name="Stajich J.E."/>
            <person name="Selbmann L."/>
        </authorList>
    </citation>
    <scope>NUCLEOTIDE SEQUENCE [LARGE SCALE GENOMIC DNA]</scope>
    <source>
        <strain evidence="4 5">CCFEE 5935</strain>
    </source>
</reference>
<feature type="compositionally biased region" description="Pro residues" evidence="1">
    <location>
        <begin position="260"/>
        <end position="269"/>
    </location>
</feature>
<gene>
    <name evidence="4" type="ORF">LTR77_009509</name>
</gene>
<keyword evidence="2" id="KW-0812">Transmembrane</keyword>
<sequence length="269" mass="28713">MFGFGPAAALLLAVSVFTVAADDTCYLRRKDQIITKNDWVSCPNTGSSSGDSLCCRKGDVCGPDSLCHTPTVKDGNEWYLGGCTNKDYKGSVCNKACSSYHQTWAVYNNTGKGYWTCCGDFDCDDAKHTTKMFDGVSPSSWKPVSTAGSKMGPVSSGSSGLSRTAKIGIAVGVAVAVVIAIVGGIVGFCLRKKRAVKKQPAFGRSAKKQYEQIDRSQGDIQMAAPFVAGENQPYSRPPSPPGGLAPRYSDDRIRTRSTSNPPPFQPPRD</sequence>
<keyword evidence="5" id="KW-1185">Reference proteome</keyword>
<dbReference type="RefSeq" id="XP_064655041.1">
    <property type="nucleotide sequence ID" value="XM_064806736.1"/>
</dbReference>
<evidence type="ECO:0000256" key="1">
    <source>
        <dbReference type="SAM" id="MobiDB-lite"/>
    </source>
</evidence>
<feature type="chain" id="PRO_5043754241" evidence="3">
    <location>
        <begin position="22"/>
        <end position="269"/>
    </location>
</feature>
<comment type="caution">
    <text evidence="4">The sequence shown here is derived from an EMBL/GenBank/DDBJ whole genome shotgun (WGS) entry which is preliminary data.</text>
</comment>
<feature type="transmembrane region" description="Helical" evidence="2">
    <location>
        <begin position="167"/>
        <end position="190"/>
    </location>
</feature>
<evidence type="ECO:0000256" key="3">
    <source>
        <dbReference type="SAM" id="SignalP"/>
    </source>
</evidence>
<evidence type="ECO:0000313" key="4">
    <source>
        <dbReference type="EMBL" id="KAK5164845.1"/>
    </source>
</evidence>
<evidence type="ECO:0000313" key="5">
    <source>
        <dbReference type="Proteomes" id="UP001337655"/>
    </source>
</evidence>
<keyword evidence="2" id="KW-1133">Transmembrane helix</keyword>
<dbReference type="EMBL" id="JAVRRT010000018">
    <property type="protein sequence ID" value="KAK5164845.1"/>
    <property type="molecule type" value="Genomic_DNA"/>
</dbReference>
<keyword evidence="2" id="KW-0472">Membrane</keyword>